<dbReference type="EMBL" id="KB445637">
    <property type="protein sequence ID" value="EMD69144.1"/>
    <property type="molecule type" value="Genomic_DNA"/>
</dbReference>
<evidence type="ECO:0000313" key="1">
    <source>
        <dbReference type="EMBL" id="EMD69144.1"/>
    </source>
</evidence>
<name>M2RRF2_COCSN</name>
<reference evidence="2" key="2">
    <citation type="journal article" date="2013" name="PLoS Genet.">
        <title>Comparative genome structure, secondary metabolite, and effector coding capacity across Cochliobolus pathogens.</title>
        <authorList>
            <person name="Condon B.J."/>
            <person name="Leng Y."/>
            <person name="Wu D."/>
            <person name="Bushley K.E."/>
            <person name="Ohm R.A."/>
            <person name="Otillar R."/>
            <person name="Martin J."/>
            <person name="Schackwitz W."/>
            <person name="Grimwood J."/>
            <person name="MohdZainudin N."/>
            <person name="Xue C."/>
            <person name="Wang R."/>
            <person name="Manning V.A."/>
            <person name="Dhillon B."/>
            <person name="Tu Z.J."/>
            <person name="Steffenson B.J."/>
            <person name="Salamov A."/>
            <person name="Sun H."/>
            <person name="Lowry S."/>
            <person name="LaButti K."/>
            <person name="Han J."/>
            <person name="Copeland A."/>
            <person name="Lindquist E."/>
            <person name="Barry K."/>
            <person name="Schmutz J."/>
            <person name="Baker S.E."/>
            <person name="Ciuffetti L.M."/>
            <person name="Grigoriev I.V."/>
            <person name="Zhong S."/>
            <person name="Turgeon B.G."/>
        </authorList>
    </citation>
    <scope>NUCLEOTIDE SEQUENCE [LARGE SCALE GENOMIC DNA]</scope>
    <source>
        <strain evidence="2">ND90Pr / ATCC 201652</strain>
    </source>
</reference>
<dbReference type="HOGENOM" id="CLU_1981464_0_0_1"/>
<reference evidence="1 2" key="1">
    <citation type="journal article" date="2012" name="PLoS Pathog.">
        <title>Diverse lifestyles and strategies of plant pathogenesis encoded in the genomes of eighteen Dothideomycetes fungi.</title>
        <authorList>
            <person name="Ohm R.A."/>
            <person name="Feau N."/>
            <person name="Henrissat B."/>
            <person name="Schoch C.L."/>
            <person name="Horwitz B.A."/>
            <person name="Barry K.W."/>
            <person name="Condon B.J."/>
            <person name="Copeland A.C."/>
            <person name="Dhillon B."/>
            <person name="Glaser F."/>
            <person name="Hesse C.N."/>
            <person name="Kosti I."/>
            <person name="LaButti K."/>
            <person name="Lindquist E.A."/>
            <person name="Lucas S."/>
            <person name="Salamov A.A."/>
            <person name="Bradshaw R.E."/>
            <person name="Ciuffetti L."/>
            <person name="Hamelin R.C."/>
            <person name="Kema G.H.J."/>
            <person name="Lawrence C."/>
            <person name="Scott J.A."/>
            <person name="Spatafora J.W."/>
            <person name="Turgeon B.G."/>
            <person name="de Wit P.J.G.M."/>
            <person name="Zhong S."/>
            <person name="Goodwin S.B."/>
            <person name="Grigoriev I.V."/>
        </authorList>
    </citation>
    <scope>NUCLEOTIDE SEQUENCE [LARGE SCALE GENOMIC DNA]</scope>
    <source>
        <strain evidence="2">ND90Pr / ATCC 201652</strain>
    </source>
</reference>
<gene>
    <name evidence="1" type="ORF">COCSADRAFT_186131</name>
</gene>
<proteinExistence type="predicted"/>
<dbReference type="AlphaFoldDB" id="M2RRF2"/>
<dbReference type="RefSeq" id="XP_007694559.1">
    <property type="nucleotide sequence ID" value="XM_007696369.1"/>
</dbReference>
<dbReference type="GeneID" id="19133548"/>
<sequence length="126" mass="13664">MATLITSRGNATRSVPMQSTNQNLRPIALIASQIGDLNGYHEITEPNLSATRQCRGCSPVVEITGTGWLDTQVKDQHGSTERLDPALLITQAPPIATVSAGSATVVIEQELDGDTFDRRPIYCRSW</sequence>
<accession>M2RRF2</accession>
<evidence type="ECO:0000313" key="2">
    <source>
        <dbReference type="Proteomes" id="UP000016934"/>
    </source>
</evidence>
<dbReference type="OrthoDB" id="3642826at2759"/>
<keyword evidence="2" id="KW-1185">Reference proteome</keyword>
<dbReference type="KEGG" id="bsc:COCSADRAFT_186131"/>
<protein>
    <submittedName>
        <fullName evidence="1">Uncharacterized protein</fullName>
    </submittedName>
</protein>
<organism evidence="1 2">
    <name type="scientific">Cochliobolus sativus (strain ND90Pr / ATCC 201652)</name>
    <name type="common">Common root rot and spot blotch fungus</name>
    <name type="synonym">Bipolaris sorokiniana</name>
    <dbReference type="NCBI Taxonomy" id="665912"/>
    <lineage>
        <taxon>Eukaryota</taxon>
        <taxon>Fungi</taxon>
        <taxon>Dikarya</taxon>
        <taxon>Ascomycota</taxon>
        <taxon>Pezizomycotina</taxon>
        <taxon>Dothideomycetes</taxon>
        <taxon>Pleosporomycetidae</taxon>
        <taxon>Pleosporales</taxon>
        <taxon>Pleosporineae</taxon>
        <taxon>Pleosporaceae</taxon>
        <taxon>Bipolaris</taxon>
    </lineage>
</organism>
<dbReference type="Proteomes" id="UP000016934">
    <property type="component" value="Unassembled WGS sequence"/>
</dbReference>